<feature type="signal peptide" evidence="2">
    <location>
        <begin position="1"/>
        <end position="25"/>
    </location>
</feature>
<dbReference type="InterPro" id="IPR011042">
    <property type="entry name" value="6-blade_b-propeller_TolB-like"/>
</dbReference>
<dbReference type="RefSeq" id="WP_194096348.1">
    <property type="nucleotide sequence ID" value="NZ_JADFTZ010000004.1"/>
</dbReference>
<sequence length="746" mass="82564">MFQIINLRKSLSIAVITSLSIFSFAQEKHLKNIKQLTFGGDNAEAYFSPNGDKLTLQVTNKAFGVSCDQIFMLDLKAQEFNEKSLQLVSTGKGRTTCSYYMPDGKHILYASTHAADHACPAPPKPIDGKYLWAIYPEFDIYIADLNGNITKQLTNSPGYDAEAVVSPDGKKIAFTSIRSGDLELYTMDIDGSNLKQITTGLGYDGGCFFSHDSKKLVFRSSRPKTAEAIKEYKDLLAQNLVAPSEMEIYTCNIDGSDLKQITNLGKANWAPYFHPSDKKIIFSSNHHSTRGYDFQLFMIDINGENLQQITYQSEFNAFPMFSPDGKKLVFSSNRMQSKPRETNVFIADWVEGDAAEIAQPKSLKKHITYLASDELQGRLTGSEGEKKAADYIAKEFKALGLKPYANNSYFQKFNYKVKLNPHATDGSGDKANHGTNVIAFLDNKASKTIIIGAHYDHLGLNEHNHSTKPNSHGEIHNGADDNSSGVAGVLELARMLSKNKTKENANYIFALFSGEEDGLIGSKHMAETLKSLHPNVIAMINMDMIGRLNADKGLTVGGIGTSPEFTKIVNKNKPAGFNVTLDPAGQGPSDHTSFYLKDIPVLFFFTGTHNDYHKPSDDEDKINYYGVRNITDYVFRVCSEIEKLEKVEFTKTAMNSEKVVPKYKVTLGIMPDYTDHGDGLHIDGVTDNRPAHAAGILAGDILVKIGDCEIKEVYGYMDCLSKLSVGDEKDVTVMRNGKPITVKVKF</sequence>
<evidence type="ECO:0000313" key="6">
    <source>
        <dbReference type="Proteomes" id="UP000656274"/>
    </source>
</evidence>
<organism evidence="5 6">
    <name type="scientific">Flavobacterium proteolyticum</name>
    <dbReference type="NCBI Taxonomy" id="2911683"/>
    <lineage>
        <taxon>Bacteria</taxon>
        <taxon>Pseudomonadati</taxon>
        <taxon>Bacteroidota</taxon>
        <taxon>Flavobacteriia</taxon>
        <taxon>Flavobacteriales</taxon>
        <taxon>Flavobacteriaceae</taxon>
        <taxon>Flavobacterium</taxon>
    </lineage>
</organism>
<dbReference type="InterPro" id="IPR001478">
    <property type="entry name" value="PDZ"/>
</dbReference>
<evidence type="ECO:0000313" key="5">
    <source>
        <dbReference type="EMBL" id="MBE9577029.1"/>
    </source>
</evidence>
<dbReference type="Gene3D" id="2.30.42.10">
    <property type="match status" value="1"/>
</dbReference>
<dbReference type="EMBL" id="JADFTZ010000004">
    <property type="protein sequence ID" value="MBE9577029.1"/>
    <property type="molecule type" value="Genomic_DNA"/>
</dbReference>
<comment type="caution">
    <text evidence="5">The sequence shown here is derived from an EMBL/GenBank/DDBJ whole genome shotgun (WGS) entry which is preliminary data.</text>
</comment>
<proteinExistence type="inferred from homology"/>
<dbReference type="InterPro" id="IPR007484">
    <property type="entry name" value="Peptidase_M28"/>
</dbReference>
<accession>A0ABR9WTR0</accession>
<protein>
    <submittedName>
        <fullName evidence="5">M20/M25/M40 family metallo-hydrolase</fullName>
    </submittedName>
</protein>
<reference evidence="5 6" key="1">
    <citation type="submission" date="2020-10" db="EMBL/GenBank/DDBJ databases">
        <title>The genome sequence of Flavobacterium aquaticum 1Y8A.</title>
        <authorList>
            <person name="Liu Y."/>
        </authorList>
    </citation>
    <scope>NUCLEOTIDE SEQUENCE [LARGE SCALE GENOMIC DNA]</scope>
    <source>
        <strain evidence="5 6">1Y8A</strain>
    </source>
</reference>
<name>A0ABR9WTR0_9FLAO</name>
<evidence type="ECO:0000256" key="1">
    <source>
        <dbReference type="ARBA" id="ARBA00009820"/>
    </source>
</evidence>
<dbReference type="Pfam" id="PF07676">
    <property type="entry name" value="PD40"/>
    <property type="match status" value="5"/>
</dbReference>
<dbReference type="SUPFAM" id="SSF50156">
    <property type="entry name" value="PDZ domain-like"/>
    <property type="match status" value="1"/>
</dbReference>
<dbReference type="Proteomes" id="UP000656274">
    <property type="component" value="Unassembled WGS sequence"/>
</dbReference>
<comment type="similarity">
    <text evidence="1">Belongs to the TolB family.</text>
</comment>
<gene>
    <name evidence="5" type="ORF">IM755_09945</name>
</gene>
<dbReference type="Gene3D" id="3.40.630.10">
    <property type="entry name" value="Zn peptidases"/>
    <property type="match status" value="2"/>
</dbReference>
<dbReference type="SUPFAM" id="SSF82171">
    <property type="entry name" value="DPP6 N-terminal domain-like"/>
    <property type="match status" value="1"/>
</dbReference>
<evidence type="ECO:0000256" key="2">
    <source>
        <dbReference type="SAM" id="SignalP"/>
    </source>
</evidence>
<dbReference type="PANTHER" id="PTHR36842:SF1">
    <property type="entry name" value="PROTEIN TOLB"/>
    <property type="match status" value="1"/>
</dbReference>
<feature type="chain" id="PRO_5046974558" evidence="2">
    <location>
        <begin position="26"/>
        <end position="746"/>
    </location>
</feature>
<evidence type="ECO:0000259" key="4">
    <source>
        <dbReference type="Pfam" id="PF13180"/>
    </source>
</evidence>
<dbReference type="PANTHER" id="PTHR36842">
    <property type="entry name" value="PROTEIN TOLB HOMOLOG"/>
    <property type="match status" value="1"/>
</dbReference>
<keyword evidence="6" id="KW-1185">Reference proteome</keyword>
<keyword evidence="2" id="KW-0732">Signal</keyword>
<dbReference type="Pfam" id="PF13180">
    <property type="entry name" value="PDZ_2"/>
    <property type="match status" value="1"/>
</dbReference>
<evidence type="ECO:0000259" key="3">
    <source>
        <dbReference type="Pfam" id="PF04389"/>
    </source>
</evidence>
<feature type="domain" description="Peptidase M28" evidence="3">
    <location>
        <begin position="436"/>
        <end position="635"/>
    </location>
</feature>
<dbReference type="SUPFAM" id="SSF53187">
    <property type="entry name" value="Zn-dependent exopeptidases"/>
    <property type="match status" value="1"/>
</dbReference>
<dbReference type="InterPro" id="IPR011659">
    <property type="entry name" value="WD40"/>
</dbReference>
<dbReference type="InterPro" id="IPR036034">
    <property type="entry name" value="PDZ_sf"/>
</dbReference>
<dbReference type="Gene3D" id="2.120.10.30">
    <property type="entry name" value="TolB, C-terminal domain"/>
    <property type="match status" value="2"/>
</dbReference>
<dbReference type="Pfam" id="PF04389">
    <property type="entry name" value="Peptidase_M28"/>
    <property type="match status" value="1"/>
</dbReference>
<feature type="domain" description="PDZ" evidence="4">
    <location>
        <begin position="674"/>
        <end position="745"/>
    </location>
</feature>